<dbReference type="Proteomes" id="UP000324800">
    <property type="component" value="Unassembled WGS sequence"/>
</dbReference>
<feature type="compositionally biased region" description="Polar residues" evidence="1">
    <location>
        <begin position="32"/>
        <end position="43"/>
    </location>
</feature>
<evidence type="ECO:0000313" key="3">
    <source>
        <dbReference type="Proteomes" id="UP000324800"/>
    </source>
</evidence>
<feature type="compositionally biased region" description="Basic and acidic residues" evidence="1">
    <location>
        <begin position="1"/>
        <end position="11"/>
    </location>
</feature>
<comment type="caution">
    <text evidence="2">The sequence shown here is derived from an EMBL/GenBank/DDBJ whole genome shotgun (WGS) entry which is preliminary data.</text>
</comment>
<dbReference type="AlphaFoldDB" id="A0A5J4T6Q1"/>
<accession>A0A5J4T6Q1</accession>
<proteinExistence type="predicted"/>
<protein>
    <submittedName>
        <fullName evidence="2">Uncharacterized protein</fullName>
    </submittedName>
</protein>
<feature type="region of interest" description="Disordered" evidence="1">
    <location>
        <begin position="1"/>
        <end position="89"/>
    </location>
</feature>
<feature type="non-terminal residue" evidence="2">
    <location>
        <position position="89"/>
    </location>
</feature>
<evidence type="ECO:0000256" key="1">
    <source>
        <dbReference type="SAM" id="MobiDB-lite"/>
    </source>
</evidence>
<sequence length="89" mass="9965">MLPTNDHDTRSKTGLPKSVPNNYLGSPEARVNSDTLSNFVPQQEKSKKADVAQVTEDKSAKRNNDNKTSARSKKQKQGFNHENQIEIEP</sequence>
<dbReference type="EMBL" id="SNRW01037315">
    <property type="protein sequence ID" value="KAA6353858.1"/>
    <property type="molecule type" value="Genomic_DNA"/>
</dbReference>
<reference evidence="2 3" key="1">
    <citation type="submission" date="2019-03" db="EMBL/GenBank/DDBJ databases">
        <title>Single cell metagenomics reveals metabolic interactions within the superorganism composed of flagellate Streblomastix strix and complex community of Bacteroidetes bacteria on its surface.</title>
        <authorList>
            <person name="Treitli S.C."/>
            <person name="Kolisko M."/>
            <person name="Husnik F."/>
            <person name="Keeling P."/>
            <person name="Hampl V."/>
        </authorList>
    </citation>
    <scope>NUCLEOTIDE SEQUENCE [LARGE SCALE GENOMIC DNA]</scope>
    <source>
        <strain evidence="2">ST1C</strain>
    </source>
</reference>
<feature type="compositionally biased region" description="Basic and acidic residues" evidence="1">
    <location>
        <begin position="44"/>
        <end position="65"/>
    </location>
</feature>
<name>A0A5J4T6Q1_9EUKA</name>
<organism evidence="2 3">
    <name type="scientific">Streblomastix strix</name>
    <dbReference type="NCBI Taxonomy" id="222440"/>
    <lineage>
        <taxon>Eukaryota</taxon>
        <taxon>Metamonada</taxon>
        <taxon>Preaxostyla</taxon>
        <taxon>Oxymonadida</taxon>
        <taxon>Streblomastigidae</taxon>
        <taxon>Streblomastix</taxon>
    </lineage>
</organism>
<gene>
    <name evidence="2" type="ORF">EZS28_050614</name>
</gene>
<evidence type="ECO:0000313" key="2">
    <source>
        <dbReference type="EMBL" id="KAA6353858.1"/>
    </source>
</evidence>